<dbReference type="GO" id="GO:0006465">
    <property type="term" value="P:signal peptide processing"/>
    <property type="evidence" value="ECO:0007669"/>
    <property type="project" value="TreeGrafter"/>
</dbReference>
<comment type="caution">
    <text evidence="3">The sequence shown here is derived from an EMBL/GenBank/DDBJ whole genome shotgun (WGS) entry which is preliminary data.</text>
</comment>
<dbReference type="AlphaFoldDB" id="A0A1F6G6S6"/>
<dbReference type="Pfam" id="PF06750">
    <property type="entry name" value="A24_N_bact"/>
    <property type="match status" value="1"/>
</dbReference>
<dbReference type="PANTHER" id="PTHR30487:SF0">
    <property type="entry name" value="PREPILIN LEADER PEPTIDASE_N-METHYLTRANSFERASE-RELATED"/>
    <property type="match status" value="1"/>
</dbReference>
<dbReference type="PANTHER" id="PTHR30487">
    <property type="entry name" value="TYPE 4 PREPILIN-LIKE PROTEINS LEADER PEPTIDE-PROCESSING ENZYME"/>
    <property type="match status" value="1"/>
</dbReference>
<evidence type="ECO:0000313" key="4">
    <source>
        <dbReference type="Proteomes" id="UP000176867"/>
    </source>
</evidence>
<dbReference type="EMBL" id="MFMU01000004">
    <property type="protein sequence ID" value="OGG93814.1"/>
    <property type="molecule type" value="Genomic_DNA"/>
</dbReference>
<feature type="transmembrane region" description="Helical" evidence="1">
    <location>
        <begin position="95"/>
        <end position="112"/>
    </location>
</feature>
<feature type="transmembrane region" description="Helical" evidence="1">
    <location>
        <begin position="67"/>
        <end position="88"/>
    </location>
</feature>
<evidence type="ECO:0000256" key="1">
    <source>
        <dbReference type="SAM" id="Phobius"/>
    </source>
</evidence>
<feature type="domain" description="Prepilin peptidase A24 N-terminal" evidence="2">
    <location>
        <begin position="8"/>
        <end position="89"/>
    </location>
</feature>
<feature type="transmembrane region" description="Helical" evidence="1">
    <location>
        <begin position="37"/>
        <end position="55"/>
    </location>
</feature>
<evidence type="ECO:0000313" key="3">
    <source>
        <dbReference type="EMBL" id="OGG93814.1"/>
    </source>
</evidence>
<keyword evidence="1" id="KW-1133">Transmembrane helix</keyword>
<feature type="transmembrane region" description="Helical" evidence="1">
    <location>
        <begin position="222"/>
        <end position="240"/>
    </location>
</feature>
<accession>A0A1F6G6S6</accession>
<keyword evidence="1" id="KW-0472">Membrane</keyword>
<feature type="transmembrane region" description="Helical" evidence="1">
    <location>
        <begin position="178"/>
        <end position="210"/>
    </location>
</feature>
<dbReference type="Proteomes" id="UP000176867">
    <property type="component" value="Unassembled WGS sequence"/>
</dbReference>
<feature type="transmembrane region" description="Helical" evidence="1">
    <location>
        <begin position="6"/>
        <end position="25"/>
    </location>
</feature>
<dbReference type="InterPro" id="IPR050882">
    <property type="entry name" value="Prepilin_peptidase/N-MTase"/>
</dbReference>
<feature type="transmembrane region" description="Helical" evidence="1">
    <location>
        <begin position="118"/>
        <end position="137"/>
    </location>
</feature>
<dbReference type="InterPro" id="IPR010627">
    <property type="entry name" value="Prepilin_pept_A24_N"/>
</dbReference>
<sequence length="250" mass="26505">MAIIFFALGAIIASFIGVLVVRLNTGQGFFTGRSRCDICNAPLGLSALVPIFSYLAGGGKSRCCGAFISLAAPLTELLLGGVFVLSYLQLGLSVVLFWMLLSLSLLLALVLYDLAHQVLPSMLLVLFVLASAVTGFLSVSSLAAFSCIFLVAFVIGLSLALIHFLSRGRAMGFADAPFVFGLALLVGSAALPGFIFSFWIGAVVGIFILLKRPRGSRIGVEVPFAPFLAAGFLLAYFTQWNPFFFAVVLS</sequence>
<proteinExistence type="predicted"/>
<dbReference type="GO" id="GO:0004190">
    <property type="term" value="F:aspartic-type endopeptidase activity"/>
    <property type="evidence" value="ECO:0007669"/>
    <property type="project" value="TreeGrafter"/>
</dbReference>
<name>A0A1F6G6S6_9BACT</name>
<gene>
    <name evidence="3" type="ORF">A2609_01020</name>
</gene>
<dbReference type="GO" id="GO:0005886">
    <property type="term" value="C:plasma membrane"/>
    <property type="evidence" value="ECO:0007669"/>
    <property type="project" value="TreeGrafter"/>
</dbReference>
<protein>
    <recommendedName>
        <fullName evidence="2">Prepilin peptidase A24 N-terminal domain-containing protein</fullName>
    </recommendedName>
</protein>
<feature type="transmembrane region" description="Helical" evidence="1">
    <location>
        <begin position="144"/>
        <end position="166"/>
    </location>
</feature>
<evidence type="ECO:0000259" key="2">
    <source>
        <dbReference type="Pfam" id="PF06750"/>
    </source>
</evidence>
<dbReference type="STRING" id="1798533.A2609_01020"/>
<organism evidence="3 4">
    <name type="scientific">Candidatus Kaiserbacteria bacterium RIFOXYD1_FULL_47_14</name>
    <dbReference type="NCBI Taxonomy" id="1798533"/>
    <lineage>
        <taxon>Bacteria</taxon>
        <taxon>Candidatus Kaiseribacteriota</taxon>
    </lineage>
</organism>
<reference evidence="3 4" key="1">
    <citation type="journal article" date="2016" name="Nat. Commun.">
        <title>Thousands of microbial genomes shed light on interconnected biogeochemical processes in an aquifer system.</title>
        <authorList>
            <person name="Anantharaman K."/>
            <person name="Brown C.T."/>
            <person name="Hug L.A."/>
            <person name="Sharon I."/>
            <person name="Castelle C.J."/>
            <person name="Probst A.J."/>
            <person name="Thomas B.C."/>
            <person name="Singh A."/>
            <person name="Wilkins M.J."/>
            <person name="Karaoz U."/>
            <person name="Brodie E.L."/>
            <person name="Williams K.H."/>
            <person name="Hubbard S.S."/>
            <person name="Banfield J.F."/>
        </authorList>
    </citation>
    <scope>NUCLEOTIDE SEQUENCE [LARGE SCALE GENOMIC DNA]</scope>
</reference>
<keyword evidence="1" id="KW-0812">Transmembrane</keyword>